<accession>A0A2Z2K7N0</accession>
<evidence type="ECO:0000313" key="8">
    <source>
        <dbReference type="EMBL" id="ASA21097.1"/>
    </source>
</evidence>
<feature type="transmembrane region" description="Helical" evidence="6">
    <location>
        <begin position="12"/>
        <end position="34"/>
    </location>
</feature>
<feature type="transmembrane region" description="Helical" evidence="6">
    <location>
        <begin position="339"/>
        <end position="360"/>
    </location>
</feature>
<dbReference type="KEGG" id="pdh:B9T62_10040"/>
<feature type="transmembrane region" description="Helical" evidence="6">
    <location>
        <begin position="246"/>
        <end position="264"/>
    </location>
</feature>
<keyword evidence="9" id="KW-1185">Reference proteome</keyword>
<dbReference type="RefSeq" id="WP_087915110.1">
    <property type="nucleotide sequence ID" value="NZ_CP021780.1"/>
</dbReference>
<feature type="transmembrane region" description="Helical" evidence="6">
    <location>
        <begin position="137"/>
        <end position="159"/>
    </location>
</feature>
<organism evidence="8 9">
    <name type="scientific">Paenibacillus donghaensis</name>
    <dbReference type="NCBI Taxonomy" id="414771"/>
    <lineage>
        <taxon>Bacteria</taxon>
        <taxon>Bacillati</taxon>
        <taxon>Bacillota</taxon>
        <taxon>Bacilli</taxon>
        <taxon>Bacillales</taxon>
        <taxon>Paenibacillaceae</taxon>
        <taxon>Paenibacillus</taxon>
    </lineage>
</organism>
<feature type="transmembrane region" description="Helical" evidence="6">
    <location>
        <begin position="276"/>
        <end position="294"/>
    </location>
</feature>
<dbReference type="InterPro" id="IPR052714">
    <property type="entry name" value="MFS_Exporter"/>
</dbReference>
<keyword evidence="2" id="KW-0813">Transport</keyword>
<dbReference type="GO" id="GO:0005886">
    <property type="term" value="C:plasma membrane"/>
    <property type="evidence" value="ECO:0007669"/>
    <property type="project" value="UniProtKB-SubCell"/>
</dbReference>
<comment type="subcellular location">
    <subcellularLocation>
        <location evidence="1">Cell membrane</location>
        <topology evidence="1">Multi-pass membrane protein</topology>
    </subcellularLocation>
</comment>
<feature type="transmembrane region" description="Helical" evidence="6">
    <location>
        <begin position="46"/>
        <end position="66"/>
    </location>
</feature>
<feature type="transmembrane region" description="Helical" evidence="6">
    <location>
        <begin position="78"/>
        <end position="97"/>
    </location>
</feature>
<evidence type="ECO:0000256" key="6">
    <source>
        <dbReference type="SAM" id="Phobius"/>
    </source>
</evidence>
<feature type="domain" description="Major facilitator superfamily (MFS) profile" evidence="7">
    <location>
        <begin position="12"/>
        <end position="391"/>
    </location>
</feature>
<dbReference type="Gene3D" id="1.20.1250.20">
    <property type="entry name" value="MFS general substrate transporter like domains"/>
    <property type="match status" value="1"/>
</dbReference>
<dbReference type="SUPFAM" id="SSF103473">
    <property type="entry name" value="MFS general substrate transporter"/>
    <property type="match status" value="1"/>
</dbReference>
<dbReference type="GO" id="GO:0022857">
    <property type="term" value="F:transmembrane transporter activity"/>
    <property type="evidence" value="ECO:0007669"/>
    <property type="project" value="InterPro"/>
</dbReference>
<feature type="transmembrane region" description="Helical" evidence="6">
    <location>
        <begin position="103"/>
        <end position="125"/>
    </location>
</feature>
<feature type="transmembrane region" description="Helical" evidence="6">
    <location>
        <begin position="366"/>
        <end position="387"/>
    </location>
</feature>
<dbReference type="Pfam" id="PF07690">
    <property type="entry name" value="MFS_1"/>
    <property type="match status" value="1"/>
</dbReference>
<protein>
    <submittedName>
        <fullName evidence="8">MFS transporter</fullName>
    </submittedName>
</protein>
<evidence type="ECO:0000256" key="3">
    <source>
        <dbReference type="ARBA" id="ARBA00022692"/>
    </source>
</evidence>
<keyword evidence="3 6" id="KW-0812">Transmembrane</keyword>
<gene>
    <name evidence="8" type="ORF">B9T62_10040</name>
</gene>
<feature type="transmembrane region" description="Helical" evidence="6">
    <location>
        <begin position="300"/>
        <end position="319"/>
    </location>
</feature>
<feature type="transmembrane region" description="Helical" evidence="6">
    <location>
        <begin position="165"/>
        <end position="184"/>
    </location>
</feature>
<dbReference type="OrthoDB" id="9814001at2"/>
<keyword evidence="5 6" id="KW-0472">Membrane</keyword>
<evidence type="ECO:0000256" key="1">
    <source>
        <dbReference type="ARBA" id="ARBA00004651"/>
    </source>
</evidence>
<dbReference type="AlphaFoldDB" id="A0A2Z2K7N0"/>
<evidence type="ECO:0000259" key="7">
    <source>
        <dbReference type="PROSITE" id="PS50850"/>
    </source>
</evidence>
<dbReference type="PROSITE" id="PS50850">
    <property type="entry name" value="MFS"/>
    <property type="match status" value="1"/>
</dbReference>
<reference evidence="8 9" key="1">
    <citation type="submission" date="2017-06" db="EMBL/GenBank/DDBJ databases">
        <title>Complete genome sequence of Paenibacillus donghaensis KCTC 13049T isolated from East Sea sediment, South Korea.</title>
        <authorList>
            <person name="Jung B.K."/>
            <person name="Hong S.-J."/>
            <person name="Shin J.-H."/>
        </authorList>
    </citation>
    <scope>NUCLEOTIDE SEQUENCE [LARGE SCALE GENOMIC DNA]</scope>
    <source>
        <strain evidence="8 9">KCTC 13049</strain>
    </source>
</reference>
<dbReference type="PANTHER" id="PTHR23531:SF2">
    <property type="entry name" value="PERMEASE"/>
    <property type="match status" value="1"/>
</dbReference>
<proteinExistence type="predicted"/>
<dbReference type="InterPro" id="IPR020846">
    <property type="entry name" value="MFS_dom"/>
</dbReference>
<dbReference type="CDD" id="cd17489">
    <property type="entry name" value="MFS_YfcJ_like"/>
    <property type="match status" value="1"/>
</dbReference>
<evidence type="ECO:0000256" key="4">
    <source>
        <dbReference type="ARBA" id="ARBA00022989"/>
    </source>
</evidence>
<sequence>MNTATERLWTKSFLMLTLCNLLLFIGLQMTLSTLPAYAKQSLQATSFQISLVTGLFALSAIAARLFSAKAMEKGGRNLLLYLGLALSLTAVGGYYWAGSMLSLLLLRMLFGIGFGMASTAFPTMASDVIPVRRMGEGMGYFGLSTSLAMSAGPLIGLSLLQGPGFGSLLLCTLAVIALIVPLTYRLTSKLPARHVEPAAIVEDGPSGTGHLRKLALPCLLNFLLSVSYGGLLGFLALYGLEAGLTHVAYFFLFNAVAVVFIRPISGRIYDRFGPAALLIPGSLFIIAGLFLLSYASSTTALFPAALCYGIGFGSMQPSLQTWMIQAVPPRQRGLANGMYLNSLDLGVAAGSMLLGSIALFTSYAAMYRYSALAPALLLVLYAAALLWQRRRSGGTGHLLPPGQPAAE</sequence>
<dbReference type="InterPro" id="IPR036259">
    <property type="entry name" value="MFS_trans_sf"/>
</dbReference>
<dbReference type="EMBL" id="CP021780">
    <property type="protein sequence ID" value="ASA21097.1"/>
    <property type="molecule type" value="Genomic_DNA"/>
</dbReference>
<dbReference type="PANTHER" id="PTHR23531">
    <property type="entry name" value="QUINOLENE RESISTANCE PROTEIN NORA"/>
    <property type="match status" value="1"/>
</dbReference>
<keyword evidence="4 6" id="KW-1133">Transmembrane helix</keyword>
<feature type="transmembrane region" description="Helical" evidence="6">
    <location>
        <begin position="219"/>
        <end position="240"/>
    </location>
</feature>
<name>A0A2Z2K7N0_9BACL</name>
<evidence type="ECO:0000256" key="5">
    <source>
        <dbReference type="ARBA" id="ARBA00023136"/>
    </source>
</evidence>
<evidence type="ECO:0000256" key="2">
    <source>
        <dbReference type="ARBA" id="ARBA00022448"/>
    </source>
</evidence>
<dbReference type="Proteomes" id="UP000249890">
    <property type="component" value="Chromosome"/>
</dbReference>
<evidence type="ECO:0000313" key="9">
    <source>
        <dbReference type="Proteomes" id="UP000249890"/>
    </source>
</evidence>
<dbReference type="InterPro" id="IPR011701">
    <property type="entry name" value="MFS"/>
</dbReference>